<accession>A0A1J5TES5</accession>
<reference evidence="1 2" key="1">
    <citation type="submission" date="2016-08" db="EMBL/GenBank/DDBJ databases">
        <title>New Insights into Marine Group III Euryarchaeota, from dark to light.</title>
        <authorList>
            <person name="Haro-Moreno J.M."/>
            <person name="Rodriguez-Valera F."/>
            <person name="Lopez-Garcia P."/>
            <person name="Moreira D."/>
            <person name="Martin-Cuadrado A.B."/>
        </authorList>
    </citation>
    <scope>NUCLEOTIDE SEQUENCE [LARGE SCALE GENOMIC DNA]</scope>
    <source>
        <strain evidence="1">CG-Epi6</strain>
    </source>
</reference>
<comment type="caution">
    <text evidence="1">The sequence shown here is derived from an EMBL/GenBank/DDBJ whole genome shotgun (WGS) entry which is preliminary data.</text>
</comment>
<proteinExistence type="predicted"/>
<evidence type="ECO:0000313" key="1">
    <source>
        <dbReference type="EMBL" id="OIR12260.1"/>
    </source>
</evidence>
<dbReference type="EMBL" id="MIYV01000014">
    <property type="protein sequence ID" value="OIR12260.1"/>
    <property type="molecule type" value="Genomic_DNA"/>
</dbReference>
<organism evidence="1 2">
    <name type="scientific">Marine Group III euryarchaeote CG-Epi6</name>
    <dbReference type="NCBI Taxonomy" id="1889000"/>
    <lineage>
        <taxon>Archaea</taxon>
        <taxon>Methanobacteriati</taxon>
        <taxon>Thermoplasmatota</taxon>
        <taxon>Thermoplasmata</taxon>
        <taxon>Candidatus Thermoprofundales</taxon>
    </lineage>
</organism>
<sequence length="475" mass="53645">MSKNHAPSLMRKIRRGLKEGRNPDDLLVNAKSISDYYYRSLSFYLLAPHFSSKSKQYKQVISLANSDIDRVQQPWKRIELIGSISKLLKSFSDSNIRNELYSKILDKVGNERDKDVKEFLLKYSKNFPDIFLNDLLSLSSKLEGSEFETGKIIIRHGVNMKSKLSLIDDLLKFDSKSRTKLLGYLHLQLFKSNRNEDSKALSKALETATTQESLLYLVRVCSKPSDIALFEKHILDTSPEDKLFLLISLTSRADRRNLSELAKKLYDKAEGQYTMLPESGVKNKLRIKLDLTAERLGGIHIPSKVKKVKNLSEISDSGKHTLGLYNTYGGNWNHPHFKSIFKASNLCAAFNLDLALINFPEISPEKLVKEIKKEMRLPNEGYTKALFDKSRVQFFKKEINENWSGSVVATTANPDTSKSSLPEGRLCMVMGLGPKGLPKSFVNKTSYHFELTGTNVAFETGTAMGAISSHLGMIN</sequence>
<dbReference type="AlphaFoldDB" id="A0A1J5TES5"/>
<gene>
    <name evidence="1" type="ORF">BEU03_02355</name>
</gene>
<evidence type="ECO:0000313" key="2">
    <source>
        <dbReference type="Proteomes" id="UP000183403"/>
    </source>
</evidence>
<protein>
    <recommendedName>
        <fullName evidence="3">DUF531 domain-containing protein</fullName>
    </recommendedName>
</protein>
<dbReference type="Proteomes" id="UP000183403">
    <property type="component" value="Unassembled WGS sequence"/>
</dbReference>
<dbReference type="Pfam" id="PF04407">
    <property type="entry name" value="DUF531"/>
    <property type="match status" value="1"/>
</dbReference>
<evidence type="ECO:0008006" key="3">
    <source>
        <dbReference type="Google" id="ProtNLM"/>
    </source>
</evidence>
<name>A0A1J5TES5_9ARCH</name>
<dbReference type="InterPro" id="IPR007501">
    <property type="entry name" value="DUF531"/>
</dbReference>